<dbReference type="EMBL" id="BOVJ01000039">
    <property type="protein sequence ID" value="GIQ62627.1"/>
    <property type="molecule type" value="Genomic_DNA"/>
</dbReference>
<evidence type="ECO:0000313" key="3">
    <source>
        <dbReference type="Proteomes" id="UP000680304"/>
    </source>
</evidence>
<dbReference type="Gene3D" id="3.30.70.1170">
    <property type="entry name" value="Sun protein, domain 3"/>
    <property type="match status" value="1"/>
</dbReference>
<comment type="caution">
    <text evidence="2">The sequence shown here is derived from an EMBL/GenBank/DDBJ whole genome shotgun (WGS) entry which is preliminary data.</text>
</comment>
<evidence type="ECO:0000313" key="2">
    <source>
        <dbReference type="EMBL" id="GIQ62627.1"/>
    </source>
</evidence>
<keyword evidence="3" id="KW-1185">Reference proteome</keyword>
<dbReference type="Pfam" id="PF17125">
    <property type="entry name" value="Methyltr_RsmF_N"/>
    <property type="match status" value="1"/>
</dbReference>
<organism evidence="2 3">
    <name type="scientific">Paenibacillus cisolokensis</name>
    <dbReference type="NCBI Taxonomy" id="1658519"/>
    <lineage>
        <taxon>Bacteria</taxon>
        <taxon>Bacillati</taxon>
        <taxon>Bacillota</taxon>
        <taxon>Bacilli</taxon>
        <taxon>Bacillales</taxon>
        <taxon>Paenibacillaceae</taxon>
        <taxon>Paenibacillus</taxon>
    </lineage>
</organism>
<reference evidence="2 3" key="1">
    <citation type="submission" date="2021-04" db="EMBL/GenBank/DDBJ databases">
        <title>Draft genome sequence of Paenibacillus cisolokensis, LC2-13A.</title>
        <authorList>
            <person name="Uke A."/>
            <person name="Chhe C."/>
            <person name="Baramee S."/>
            <person name="Kosugi A."/>
        </authorList>
    </citation>
    <scope>NUCLEOTIDE SEQUENCE [LARGE SCALE GENOMIC DNA]</scope>
    <source>
        <strain evidence="2 3">LC2-13A</strain>
    </source>
</reference>
<protein>
    <recommendedName>
        <fullName evidence="1">Ribosomal RNA small subunit methyltransferase F N-terminal domain-containing protein</fullName>
    </recommendedName>
</protein>
<sequence length="111" mass="12456">MNDIRLPAGYIEQMRRMLGESEAERFFASYGEPRTYGLRLNPLKFGPRDTGLFAVLQEQFGLEPSPGARTATITASLHAPAPTLGMQPAYTISRSRRRCRRPSCWMPGPVK</sequence>
<dbReference type="Proteomes" id="UP000680304">
    <property type="component" value="Unassembled WGS sequence"/>
</dbReference>
<feature type="domain" description="Ribosomal RNA small subunit methyltransferase F N-terminal" evidence="1">
    <location>
        <begin position="6"/>
        <end position="71"/>
    </location>
</feature>
<proteinExistence type="predicted"/>
<gene>
    <name evidence="2" type="ORF">PACILC2_11950</name>
</gene>
<accession>A0ABQ4N376</accession>
<name>A0ABQ4N376_9BACL</name>
<dbReference type="InterPro" id="IPR031341">
    <property type="entry name" value="Methyltr_RsmF_N"/>
</dbReference>
<evidence type="ECO:0000259" key="1">
    <source>
        <dbReference type="Pfam" id="PF17125"/>
    </source>
</evidence>